<comment type="caution">
    <text evidence="1">The sequence shown here is derived from an EMBL/GenBank/DDBJ whole genome shotgun (WGS) entry which is preliminary data.</text>
</comment>
<evidence type="ECO:0000313" key="1">
    <source>
        <dbReference type="EMBL" id="OXU28993.1"/>
    </source>
</evidence>
<dbReference type="AlphaFoldDB" id="A0A232FEL4"/>
<evidence type="ECO:0000313" key="2">
    <source>
        <dbReference type="Proteomes" id="UP000215335"/>
    </source>
</evidence>
<accession>A0A232FEL4</accession>
<sequence>MARQRGRKGCYLYGASSLSGFSKLKFSWGLSVVALRTMYPFQLYKDYNSNNIHYDDLRGSNIIGLIIRLVNISAPILWLENTLKIIFAYARSARQRFIAAAAATADL</sequence>
<dbReference type="Proteomes" id="UP000215335">
    <property type="component" value="Unassembled WGS sequence"/>
</dbReference>
<reference evidence="1 2" key="1">
    <citation type="journal article" date="2017" name="Curr. Biol.">
        <title>The Evolution of Venom by Co-option of Single-Copy Genes.</title>
        <authorList>
            <person name="Martinson E.O."/>
            <person name="Mrinalini"/>
            <person name="Kelkar Y.D."/>
            <person name="Chang C.H."/>
            <person name="Werren J.H."/>
        </authorList>
    </citation>
    <scope>NUCLEOTIDE SEQUENCE [LARGE SCALE GENOMIC DNA]</scope>
    <source>
        <strain evidence="1 2">Alberta</strain>
        <tissue evidence="1">Whole body</tissue>
    </source>
</reference>
<protein>
    <submittedName>
        <fullName evidence="1">Uncharacterized protein</fullName>
    </submittedName>
</protein>
<proteinExistence type="predicted"/>
<name>A0A232FEL4_9HYME</name>
<organism evidence="1 2">
    <name type="scientific">Trichomalopsis sarcophagae</name>
    <dbReference type="NCBI Taxonomy" id="543379"/>
    <lineage>
        <taxon>Eukaryota</taxon>
        <taxon>Metazoa</taxon>
        <taxon>Ecdysozoa</taxon>
        <taxon>Arthropoda</taxon>
        <taxon>Hexapoda</taxon>
        <taxon>Insecta</taxon>
        <taxon>Pterygota</taxon>
        <taxon>Neoptera</taxon>
        <taxon>Endopterygota</taxon>
        <taxon>Hymenoptera</taxon>
        <taxon>Apocrita</taxon>
        <taxon>Proctotrupomorpha</taxon>
        <taxon>Chalcidoidea</taxon>
        <taxon>Pteromalidae</taxon>
        <taxon>Pteromalinae</taxon>
        <taxon>Trichomalopsis</taxon>
    </lineage>
</organism>
<gene>
    <name evidence="1" type="ORF">TSAR_015717</name>
</gene>
<keyword evidence="2" id="KW-1185">Reference proteome</keyword>
<dbReference type="EMBL" id="NNAY01000350">
    <property type="protein sequence ID" value="OXU28993.1"/>
    <property type="molecule type" value="Genomic_DNA"/>
</dbReference>